<evidence type="ECO:0008006" key="3">
    <source>
        <dbReference type="Google" id="ProtNLM"/>
    </source>
</evidence>
<sequence>MSTLTEWTQSHFQVIYAAASEDAFNAAIDAFFSPNVEMYNNEKKMTREDAREEIAQRWRGAQRVDVKWENSIEVPKEGEGLTGKEAGLVSGFFVVTRSLRFRVRAAPMQQLNYVTFNGRFVDPAVEPDEQGDRRRITYLYQTSIDKAAPLHLHPIPNAPIKEDETKA</sequence>
<dbReference type="InParanoid" id="W4JY95"/>
<dbReference type="Proteomes" id="UP000030671">
    <property type="component" value="Unassembled WGS sequence"/>
</dbReference>
<dbReference type="GeneID" id="20671060"/>
<evidence type="ECO:0000313" key="2">
    <source>
        <dbReference type="Proteomes" id="UP000030671"/>
    </source>
</evidence>
<dbReference type="HOGENOM" id="CLU_110827_0_0_1"/>
<dbReference type="AlphaFoldDB" id="W4JY95"/>
<dbReference type="eggNOG" id="ENOG502SSWF">
    <property type="taxonomic scope" value="Eukaryota"/>
</dbReference>
<dbReference type="OrthoDB" id="3252530at2759"/>
<organism evidence="1 2">
    <name type="scientific">Heterobasidion irregulare (strain TC 32-1)</name>
    <dbReference type="NCBI Taxonomy" id="747525"/>
    <lineage>
        <taxon>Eukaryota</taxon>
        <taxon>Fungi</taxon>
        <taxon>Dikarya</taxon>
        <taxon>Basidiomycota</taxon>
        <taxon>Agaricomycotina</taxon>
        <taxon>Agaricomycetes</taxon>
        <taxon>Russulales</taxon>
        <taxon>Bondarzewiaceae</taxon>
        <taxon>Heterobasidion</taxon>
        <taxon>Heterobasidion annosum species complex</taxon>
    </lineage>
</organism>
<protein>
    <recommendedName>
        <fullName evidence="3">SnoaL-like domain-containing protein</fullName>
    </recommendedName>
</protein>
<dbReference type="EMBL" id="KI925461">
    <property type="protein sequence ID" value="ETW78552.1"/>
    <property type="molecule type" value="Genomic_DNA"/>
</dbReference>
<evidence type="ECO:0000313" key="1">
    <source>
        <dbReference type="EMBL" id="ETW78552.1"/>
    </source>
</evidence>
<reference evidence="1 2" key="1">
    <citation type="journal article" date="2012" name="New Phytol.">
        <title>Insight into trade-off between wood decay and parasitism from the genome of a fungal forest pathogen.</title>
        <authorList>
            <person name="Olson A."/>
            <person name="Aerts A."/>
            <person name="Asiegbu F."/>
            <person name="Belbahri L."/>
            <person name="Bouzid O."/>
            <person name="Broberg A."/>
            <person name="Canback B."/>
            <person name="Coutinho P.M."/>
            <person name="Cullen D."/>
            <person name="Dalman K."/>
            <person name="Deflorio G."/>
            <person name="van Diepen L.T."/>
            <person name="Dunand C."/>
            <person name="Duplessis S."/>
            <person name="Durling M."/>
            <person name="Gonthier P."/>
            <person name="Grimwood J."/>
            <person name="Fossdal C.G."/>
            <person name="Hansson D."/>
            <person name="Henrissat B."/>
            <person name="Hietala A."/>
            <person name="Himmelstrand K."/>
            <person name="Hoffmeister D."/>
            <person name="Hogberg N."/>
            <person name="James T.Y."/>
            <person name="Karlsson M."/>
            <person name="Kohler A."/>
            <person name="Kues U."/>
            <person name="Lee Y.H."/>
            <person name="Lin Y.C."/>
            <person name="Lind M."/>
            <person name="Lindquist E."/>
            <person name="Lombard V."/>
            <person name="Lucas S."/>
            <person name="Lunden K."/>
            <person name="Morin E."/>
            <person name="Murat C."/>
            <person name="Park J."/>
            <person name="Raffaello T."/>
            <person name="Rouze P."/>
            <person name="Salamov A."/>
            <person name="Schmutz J."/>
            <person name="Solheim H."/>
            <person name="Stahlberg J."/>
            <person name="Velez H."/>
            <person name="de Vries R.P."/>
            <person name="Wiebenga A."/>
            <person name="Woodward S."/>
            <person name="Yakovlev I."/>
            <person name="Garbelotto M."/>
            <person name="Martin F."/>
            <person name="Grigoriev I.V."/>
            <person name="Stenlid J."/>
        </authorList>
    </citation>
    <scope>NUCLEOTIDE SEQUENCE [LARGE SCALE GENOMIC DNA]</scope>
    <source>
        <strain evidence="1 2">TC 32-1</strain>
    </source>
</reference>
<accession>W4JY95</accession>
<keyword evidence="2" id="KW-1185">Reference proteome</keyword>
<gene>
    <name evidence="1" type="ORF">HETIRDRAFT_324521</name>
</gene>
<dbReference type="KEGG" id="hir:HETIRDRAFT_324521"/>
<proteinExistence type="predicted"/>
<name>W4JY95_HETIT</name>
<dbReference type="RefSeq" id="XP_009548887.1">
    <property type="nucleotide sequence ID" value="XM_009550592.1"/>
</dbReference>